<evidence type="ECO:0000313" key="2">
    <source>
        <dbReference type="EMBL" id="CQD19781.1"/>
    </source>
</evidence>
<proteinExistence type="predicted"/>
<dbReference type="AlphaFoldDB" id="A0A0U1DN93"/>
<accession>A0A0U1DN93</accession>
<keyword evidence="1" id="KW-0472">Membrane</keyword>
<gene>
    <name evidence="2" type="ORF">BN970_04515</name>
</gene>
<reference evidence="2 3" key="1">
    <citation type="submission" date="2015-03" db="EMBL/GenBank/DDBJ databases">
        <authorList>
            <person name="Murphy D."/>
        </authorList>
    </citation>
    <scope>NUCLEOTIDE SEQUENCE [LARGE SCALE GENOMIC DNA]</scope>
    <source>
        <strain evidence="2 3">D16</strain>
    </source>
</reference>
<keyword evidence="1" id="KW-0812">Transmembrane</keyword>
<evidence type="ECO:0000256" key="1">
    <source>
        <dbReference type="SAM" id="Phobius"/>
    </source>
</evidence>
<feature type="transmembrane region" description="Helical" evidence="1">
    <location>
        <begin position="41"/>
        <end position="62"/>
    </location>
</feature>
<evidence type="ECO:0000313" key="3">
    <source>
        <dbReference type="Proteomes" id="UP000182227"/>
    </source>
</evidence>
<name>A0A0U1DN93_9MYCO</name>
<dbReference type="EMBL" id="CTEF01000003">
    <property type="protein sequence ID" value="CQD19781.1"/>
    <property type="molecule type" value="Genomic_DNA"/>
</dbReference>
<organism evidence="2 3">
    <name type="scientific">Mycolicibacterium conceptionense</name>
    <dbReference type="NCBI Taxonomy" id="451644"/>
    <lineage>
        <taxon>Bacteria</taxon>
        <taxon>Bacillati</taxon>
        <taxon>Actinomycetota</taxon>
        <taxon>Actinomycetes</taxon>
        <taxon>Mycobacteriales</taxon>
        <taxon>Mycobacteriaceae</taxon>
        <taxon>Mycolicibacterium</taxon>
    </lineage>
</organism>
<dbReference type="Proteomes" id="UP000182227">
    <property type="component" value="Unassembled WGS sequence"/>
</dbReference>
<protein>
    <submittedName>
        <fullName evidence="2">Uncharacterized protein</fullName>
    </submittedName>
</protein>
<keyword evidence="1" id="KW-1133">Transmembrane helix</keyword>
<sequence length="88" mass="9260">METPGFDTGRFLLTHFTFGAGRCWIVRALGANPIIRLTDRVEAVGAVLVIILILIATAITGASAPPSMTADLTCTPNRPPVAKPCKLA</sequence>